<dbReference type="GO" id="GO:0008146">
    <property type="term" value="F:sulfotransferase activity"/>
    <property type="evidence" value="ECO:0007669"/>
    <property type="project" value="InterPro"/>
</dbReference>
<protein>
    <submittedName>
        <fullName evidence="2">Sulfotransferase domain-containing protein</fullName>
    </submittedName>
</protein>
<organism evidence="2">
    <name type="scientific">Candidatus Electrothrix aestuarii</name>
    <dbReference type="NCBI Taxonomy" id="3062594"/>
    <lineage>
        <taxon>Bacteria</taxon>
        <taxon>Pseudomonadati</taxon>
        <taxon>Thermodesulfobacteriota</taxon>
        <taxon>Desulfobulbia</taxon>
        <taxon>Desulfobulbales</taxon>
        <taxon>Desulfobulbaceae</taxon>
        <taxon>Candidatus Electrothrix</taxon>
    </lineage>
</organism>
<reference evidence="2" key="2">
    <citation type="submission" date="2024-06" db="EMBL/GenBank/DDBJ databases">
        <authorList>
            <person name="Plum-Jensen L.E."/>
            <person name="Schramm A."/>
            <person name="Marshall I.P.G."/>
        </authorList>
    </citation>
    <scope>NUCLEOTIDE SEQUENCE</scope>
    <source>
        <strain evidence="2">Rat1</strain>
    </source>
</reference>
<gene>
    <name evidence="2" type="ORF">Q3M24_18340</name>
</gene>
<dbReference type="KEGG" id="eaj:Q3M24_18340"/>
<dbReference type="EMBL" id="CP159373">
    <property type="protein sequence ID" value="XCN72241.1"/>
    <property type="molecule type" value="Genomic_DNA"/>
</dbReference>
<dbReference type="AlphaFoldDB" id="A0AAU8LSS7"/>
<name>A0AAU8LSS7_9BACT</name>
<dbReference type="Pfam" id="PF13469">
    <property type="entry name" value="Sulfotransfer_3"/>
    <property type="match status" value="1"/>
</dbReference>
<proteinExistence type="predicted"/>
<dbReference type="PANTHER" id="PTHR10605">
    <property type="entry name" value="HEPARAN SULFATE SULFOTRANSFERASE"/>
    <property type="match status" value="1"/>
</dbReference>
<accession>A0AAU8LSS7</accession>
<evidence type="ECO:0000313" key="2">
    <source>
        <dbReference type="EMBL" id="XCN72241.1"/>
    </source>
</evidence>
<dbReference type="PANTHER" id="PTHR10605:SF56">
    <property type="entry name" value="BIFUNCTIONAL HEPARAN SULFATE N-DEACETYLASE_N-SULFOTRANSFERASE"/>
    <property type="match status" value="1"/>
</dbReference>
<dbReference type="SUPFAM" id="SSF52540">
    <property type="entry name" value="P-loop containing nucleoside triphosphate hydrolases"/>
    <property type="match status" value="1"/>
</dbReference>
<dbReference type="Gene3D" id="3.40.50.300">
    <property type="entry name" value="P-loop containing nucleotide triphosphate hydrolases"/>
    <property type="match status" value="1"/>
</dbReference>
<sequence>MEELRDKKKPDFICVGPEKTGTTWLYKILGQHPEVWLPMIKELRYLNEGNLFSEHSIKNVLFSSHWHYRALRRCLMRKIAKQFYVNKISISSRYRQTLWILTYCFGSRSFDWYSNLYPKGAAKLGGDISPMYYGIPEARIMELHKHNENTKILLFIRNPIDRVWSKAKMNLCIHKARDFNKVSHEEFISVFDEVFRSWQPYIETINLWERYFSDVFVGFYDALEEDAAKLFEDICSFLGISTTVKNSSISVRVNKGIGEKIPNELFEHLRDQYRNEINTMAKKYGEYPKRWIDPLQDCTMLQ</sequence>
<dbReference type="InterPro" id="IPR037359">
    <property type="entry name" value="NST/OST"/>
</dbReference>
<keyword evidence="1" id="KW-0808">Transferase</keyword>
<evidence type="ECO:0000256" key="1">
    <source>
        <dbReference type="ARBA" id="ARBA00022679"/>
    </source>
</evidence>
<reference evidence="2" key="1">
    <citation type="journal article" date="2024" name="Syst. Appl. Microbiol.">
        <title>First single-strain enrichments of Electrothrix cable bacteria, description of E. aestuarii sp. nov. and E. rattekaaiensis sp. nov., and proposal of a cable bacteria taxonomy following the rules of the SeqCode.</title>
        <authorList>
            <person name="Plum-Jensen L.E."/>
            <person name="Schramm A."/>
            <person name="Marshall I.P.G."/>
        </authorList>
    </citation>
    <scope>NUCLEOTIDE SEQUENCE</scope>
    <source>
        <strain evidence="2">Rat1</strain>
    </source>
</reference>
<dbReference type="InterPro" id="IPR027417">
    <property type="entry name" value="P-loop_NTPase"/>
</dbReference>